<evidence type="ECO:0000313" key="2">
    <source>
        <dbReference type="Proteomes" id="UP001612741"/>
    </source>
</evidence>
<sequence length="207" mass="22683">MRSWLLDSTAVRLLLAGMLAVGQKWLLRRARAGTAAGERQTEQEAHFCRDSLYRRVLEEALGLAAPSARRPPVTDSSARLAKRLVSLARVAAYLKRQEDDGGFSSWLTHDTEVTPGDLDRLLSDTACLLRRLPGRLFHVIERAADWVQVHLVGLTRTLLGQGRIVRALPFPARAGRHPPGTLLAAGPHVTRGPTQRGLVPVLSSVRG</sequence>
<accession>A0ABW7YL21</accession>
<dbReference type="Proteomes" id="UP001612741">
    <property type="component" value="Unassembled WGS sequence"/>
</dbReference>
<dbReference type="EMBL" id="JBITGY010000001">
    <property type="protein sequence ID" value="MFI6496361.1"/>
    <property type="molecule type" value="Genomic_DNA"/>
</dbReference>
<reference evidence="1 2" key="1">
    <citation type="submission" date="2024-10" db="EMBL/GenBank/DDBJ databases">
        <title>The Natural Products Discovery Center: Release of the First 8490 Sequenced Strains for Exploring Actinobacteria Biosynthetic Diversity.</title>
        <authorList>
            <person name="Kalkreuter E."/>
            <person name="Kautsar S.A."/>
            <person name="Yang D."/>
            <person name="Bader C.D."/>
            <person name="Teijaro C.N."/>
            <person name="Fluegel L."/>
            <person name="Davis C.M."/>
            <person name="Simpson J.R."/>
            <person name="Lauterbach L."/>
            <person name="Steele A.D."/>
            <person name="Gui C."/>
            <person name="Meng S."/>
            <person name="Li G."/>
            <person name="Viehrig K."/>
            <person name="Ye F."/>
            <person name="Su P."/>
            <person name="Kiefer A.F."/>
            <person name="Nichols A."/>
            <person name="Cepeda A.J."/>
            <person name="Yan W."/>
            <person name="Fan B."/>
            <person name="Jiang Y."/>
            <person name="Adhikari A."/>
            <person name="Zheng C.-J."/>
            <person name="Schuster L."/>
            <person name="Cowan T.M."/>
            <person name="Smanski M.J."/>
            <person name="Chevrette M.G."/>
            <person name="De Carvalho L.P.S."/>
            <person name="Shen B."/>
        </authorList>
    </citation>
    <scope>NUCLEOTIDE SEQUENCE [LARGE SCALE GENOMIC DNA]</scope>
    <source>
        <strain evidence="1 2">NPDC050545</strain>
    </source>
</reference>
<name>A0ABW7YL21_9ACTN</name>
<protein>
    <submittedName>
        <fullName evidence="1">Uncharacterized protein</fullName>
    </submittedName>
</protein>
<dbReference type="RefSeq" id="WP_397078434.1">
    <property type="nucleotide sequence ID" value="NZ_JBITGY010000001.1"/>
</dbReference>
<comment type="caution">
    <text evidence="1">The sequence shown here is derived from an EMBL/GenBank/DDBJ whole genome shotgun (WGS) entry which is preliminary data.</text>
</comment>
<gene>
    <name evidence="1" type="ORF">ACIBG2_03200</name>
</gene>
<evidence type="ECO:0000313" key="1">
    <source>
        <dbReference type="EMBL" id="MFI6496361.1"/>
    </source>
</evidence>
<organism evidence="1 2">
    <name type="scientific">Nonomuraea typhae</name>
    <dbReference type="NCBI Taxonomy" id="2603600"/>
    <lineage>
        <taxon>Bacteria</taxon>
        <taxon>Bacillati</taxon>
        <taxon>Actinomycetota</taxon>
        <taxon>Actinomycetes</taxon>
        <taxon>Streptosporangiales</taxon>
        <taxon>Streptosporangiaceae</taxon>
        <taxon>Nonomuraea</taxon>
    </lineage>
</organism>
<keyword evidence="2" id="KW-1185">Reference proteome</keyword>
<proteinExistence type="predicted"/>